<dbReference type="SUPFAM" id="SSF53649">
    <property type="entry name" value="Alkaline phosphatase-like"/>
    <property type="match status" value="1"/>
</dbReference>
<dbReference type="PANTHER" id="PTHR43737">
    <property type="entry name" value="BLL7424 PROTEIN"/>
    <property type="match status" value="1"/>
</dbReference>
<dbReference type="Proteomes" id="UP001216907">
    <property type="component" value="Unassembled WGS sequence"/>
</dbReference>
<protein>
    <submittedName>
        <fullName evidence="1">DUF1501 domain-containing protein</fullName>
    </submittedName>
</protein>
<reference evidence="1 2" key="1">
    <citation type="submission" date="2023-03" db="EMBL/GenBank/DDBJ databases">
        <title>Paludisphaera mucosa sp. nov. a novel planctomycete from northern fen.</title>
        <authorList>
            <person name="Ivanova A."/>
        </authorList>
    </citation>
    <scope>NUCLEOTIDE SEQUENCE [LARGE SCALE GENOMIC DNA]</scope>
    <source>
        <strain evidence="1 2">Pla2</strain>
    </source>
</reference>
<dbReference type="PANTHER" id="PTHR43737:SF1">
    <property type="entry name" value="DUF1501 DOMAIN-CONTAINING PROTEIN"/>
    <property type="match status" value="1"/>
</dbReference>
<sequence>MTAGHTHTRGFVRREVLQVGFSGFLGMSLPQVLSARALADPTAKATGRRTAGAPRAKSIIIAFMSGGLSHIDSVDMKPDAPDGIRGEFKPIDTAVAGIQFCEHMPLLAQRAGDLAVVRSLSHKYTNHLNATHELLTGHSQPGAFFDKIASRDDYPCYASGLDYLRPRTDGVPTGVMLPTYLMEGPLTWPGQHAGFLGPRHDPWQIRQDPNKPGFQVESLALPVGFSVERLGRRQALLDQVNAGMLPQTDLGRDPMSDQRARAMSLLTSGRVSGAFDLDKEDPAVRDRYGRHMFGQSLLLARRLVEAGVPIVQVNLGRVQQWDTHSANFKNLKNNLLPPTDRGMSALLDDLKARGLLDETLVVLAGEFGRTPRIGSSTGNNNTADGRDHWSKVFSALFAGGGVRGGQVVGASDRIGAYPASPPYSPGDFAATLYHALGVDPASELRDRLDRPIRLCDGSPIAPLFGT</sequence>
<dbReference type="Pfam" id="PF07394">
    <property type="entry name" value="DUF1501"/>
    <property type="match status" value="1"/>
</dbReference>
<organism evidence="1 2">
    <name type="scientific">Paludisphaera mucosa</name>
    <dbReference type="NCBI Taxonomy" id="3030827"/>
    <lineage>
        <taxon>Bacteria</taxon>
        <taxon>Pseudomonadati</taxon>
        <taxon>Planctomycetota</taxon>
        <taxon>Planctomycetia</taxon>
        <taxon>Isosphaerales</taxon>
        <taxon>Isosphaeraceae</taxon>
        <taxon>Paludisphaera</taxon>
    </lineage>
</organism>
<dbReference type="EMBL" id="JARRAG010000002">
    <property type="protein sequence ID" value="MDG3004793.1"/>
    <property type="molecule type" value="Genomic_DNA"/>
</dbReference>
<accession>A0ABT6FB27</accession>
<proteinExistence type="predicted"/>
<keyword evidence="2" id="KW-1185">Reference proteome</keyword>
<evidence type="ECO:0000313" key="2">
    <source>
        <dbReference type="Proteomes" id="UP001216907"/>
    </source>
</evidence>
<dbReference type="InterPro" id="IPR010869">
    <property type="entry name" value="DUF1501"/>
</dbReference>
<name>A0ABT6FB27_9BACT</name>
<evidence type="ECO:0000313" key="1">
    <source>
        <dbReference type="EMBL" id="MDG3004793.1"/>
    </source>
</evidence>
<comment type="caution">
    <text evidence="1">The sequence shown here is derived from an EMBL/GenBank/DDBJ whole genome shotgun (WGS) entry which is preliminary data.</text>
</comment>
<gene>
    <name evidence="1" type="ORF">PZE19_13475</name>
</gene>
<dbReference type="InterPro" id="IPR017850">
    <property type="entry name" value="Alkaline_phosphatase_core_sf"/>
</dbReference>
<dbReference type="RefSeq" id="WP_277861145.1">
    <property type="nucleotide sequence ID" value="NZ_JARRAG010000002.1"/>
</dbReference>